<gene>
    <name evidence="1" type="ORF">GCM10009111_11880</name>
</gene>
<proteinExistence type="predicted"/>
<keyword evidence="2" id="KW-1185">Reference proteome</keyword>
<evidence type="ECO:0000313" key="2">
    <source>
        <dbReference type="Proteomes" id="UP001500021"/>
    </source>
</evidence>
<organism evidence="1 2">
    <name type="scientific">Colwellia asteriadis</name>
    <dbReference type="NCBI Taxonomy" id="517723"/>
    <lineage>
        <taxon>Bacteria</taxon>
        <taxon>Pseudomonadati</taxon>
        <taxon>Pseudomonadota</taxon>
        <taxon>Gammaproteobacteria</taxon>
        <taxon>Alteromonadales</taxon>
        <taxon>Colwelliaceae</taxon>
        <taxon>Colwellia</taxon>
    </lineage>
</organism>
<evidence type="ECO:0000313" key="1">
    <source>
        <dbReference type="EMBL" id="GAA0814683.1"/>
    </source>
</evidence>
<accession>A0ABN1L5C4</accession>
<dbReference type="Proteomes" id="UP001500021">
    <property type="component" value="Unassembled WGS sequence"/>
</dbReference>
<name>A0ABN1L5C4_9GAMM</name>
<protein>
    <submittedName>
        <fullName evidence="1">Uncharacterized protein</fullName>
    </submittedName>
</protein>
<sequence>MKNFEDKVVKVISKLTCNGCGEHATQDDYEFHEFISIDHKCGYGSIHGDGNQISIDLCQKCFADMCGDSLTVIEPNDEKHDSCSRIDVKDILSANKISNQEELTSALKRLDQLWDAQHLSESGGEFHQLVDLITAFEGKSSNHILEQFMPHQMILCRSVQLLLVNLNKVVLTVVGVNDLYSACITLKGLTI</sequence>
<reference evidence="1 2" key="1">
    <citation type="journal article" date="2019" name="Int. J. Syst. Evol. Microbiol.">
        <title>The Global Catalogue of Microorganisms (GCM) 10K type strain sequencing project: providing services to taxonomists for standard genome sequencing and annotation.</title>
        <authorList>
            <consortium name="The Broad Institute Genomics Platform"/>
            <consortium name="The Broad Institute Genome Sequencing Center for Infectious Disease"/>
            <person name="Wu L."/>
            <person name="Ma J."/>
        </authorList>
    </citation>
    <scope>NUCLEOTIDE SEQUENCE [LARGE SCALE GENOMIC DNA]</scope>
    <source>
        <strain evidence="1 2">JCM 15608</strain>
    </source>
</reference>
<dbReference type="RefSeq" id="WP_343816171.1">
    <property type="nucleotide sequence ID" value="NZ_BAAAFA010000003.1"/>
</dbReference>
<dbReference type="EMBL" id="BAAAFA010000003">
    <property type="protein sequence ID" value="GAA0814683.1"/>
    <property type="molecule type" value="Genomic_DNA"/>
</dbReference>
<comment type="caution">
    <text evidence="1">The sequence shown here is derived from an EMBL/GenBank/DDBJ whole genome shotgun (WGS) entry which is preliminary data.</text>
</comment>